<reference evidence="3" key="2">
    <citation type="submission" date="2022-10" db="EMBL/GenBank/DDBJ databases">
        <title>Mechanism of multi-heavy metal repair in Cytobacillus Firmus M7.</title>
        <authorList>
            <person name="Li X."/>
            <person name="Yu C."/>
        </authorList>
    </citation>
    <scope>NUCLEOTIDE SEQUENCE</scope>
    <source>
        <strain evidence="3">M7</strain>
    </source>
</reference>
<keyword evidence="1" id="KW-0472">Membrane</keyword>
<feature type="transmembrane region" description="Helical" evidence="1">
    <location>
        <begin position="33"/>
        <end position="54"/>
    </location>
</feature>
<dbReference type="OrthoDB" id="2081028at2"/>
<protein>
    <submittedName>
        <fullName evidence="3">5-bromo-4-chloroindolyl phosphate hydrolysis family protein</fullName>
    </submittedName>
    <submittedName>
        <fullName evidence="2">5-bromo-4-chloroindolyl phosphate hydrolysis protein</fullName>
    </submittedName>
</protein>
<dbReference type="Pfam" id="PF10112">
    <property type="entry name" value="Halogen_Hydrol"/>
    <property type="match status" value="1"/>
</dbReference>
<dbReference type="Proteomes" id="UP001163104">
    <property type="component" value="Chromosome"/>
</dbReference>
<proteinExistence type="predicted"/>
<accession>A0A0J5VV68</accession>
<dbReference type="RefSeq" id="WP_048009740.1">
    <property type="nucleotide sequence ID" value="NZ_CANMEA010000011.1"/>
</dbReference>
<dbReference type="EMBL" id="VDEM01000093">
    <property type="protein sequence ID" value="KAF0821622.1"/>
    <property type="molecule type" value="Genomic_DNA"/>
</dbReference>
<dbReference type="EMBL" id="CP107027">
    <property type="protein sequence ID" value="UYG97737.1"/>
    <property type="molecule type" value="Genomic_DNA"/>
</dbReference>
<dbReference type="Proteomes" id="UP000465778">
    <property type="component" value="Unassembled WGS sequence"/>
</dbReference>
<evidence type="ECO:0000256" key="1">
    <source>
        <dbReference type="SAM" id="Phobius"/>
    </source>
</evidence>
<evidence type="ECO:0000313" key="4">
    <source>
        <dbReference type="Proteomes" id="UP000465778"/>
    </source>
</evidence>
<keyword evidence="1" id="KW-1133">Transmembrane helix</keyword>
<name>A0A0J5VV68_CYTFI</name>
<dbReference type="AlphaFoldDB" id="A0A0J5VV68"/>
<reference evidence="2 4" key="1">
    <citation type="journal article" date="2020" name="G3 (Bethesda)">
        <title>Whole Genome Sequencing and Comparative Genomics of Two Nematicidal Bacillus Strains Reveals a Wide Range of Possible Virulence Factors.</title>
        <authorList>
            <person name="Susic N."/>
            <person name="Janezic S."/>
            <person name="Rupnik M."/>
            <person name="Geric Stare B."/>
        </authorList>
    </citation>
    <scope>NUCLEOTIDE SEQUENCE [LARGE SCALE GENOMIC DNA]</scope>
    <source>
        <strain evidence="2 4">I-1582</strain>
    </source>
</reference>
<evidence type="ECO:0000313" key="2">
    <source>
        <dbReference type="EMBL" id="KAF0821622.1"/>
    </source>
</evidence>
<keyword evidence="1" id="KW-0812">Transmembrane</keyword>
<sequence length="218" mass="25944">MNSFLAFAFRLLTAVPLSVSVWLASYFAFGQTFFLSGVYGAGAGLLTYWAGGLIQRRRFLKKHGLTKREYQYIKRNLDEARRKITRLHKAMFSIRHFPTLKQRMEFMRVTRRIYRLTRSEPKRFYQAEQFYFSHLDSAVELAEKYVFLSSQPRKSRELDQSLQETRRTLDALTHHVEEDLHRVIAEDIDQLHLEIDVARNSIEKIKESRIHDESRRLK</sequence>
<gene>
    <name evidence="2" type="ORF">KIS1582_4630</name>
    <name evidence="3" type="ORF">OD459_12340</name>
</gene>
<evidence type="ECO:0000313" key="3">
    <source>
        <dbReference type="EMBL" id="UYG97737.1"/>
    </source>
</evidence>
<organism evidence="2 4">
    <name type="scientific">Cytobacillus firmus</name>
    <name type="common">Bacillus firmus</name>
    <dbReference type="NCBI Taxonomy" id="1399"/>
    <lineage>
        <taxon>Bacteria</taxon>
        <taxon>Bacillati</taxon>
        <taxon>Bacillota</taxon>
        <taxon>Bacilli</taxon>
        <taxon>Bacillales</taxon>
        <taxon>Bacillaceae</taxon>
        <taxon>Cytobacillus</taxon>
    </lineage>
</organism>
<dbReference type="InterPro" id="IPR018770">
    <property type="entry name" value="ChloroindolylP_hydrolase"/>
</dbReference>